<keyword evidence="1" id="KW-1133">Transmembrane helix</keyword>
<gene>
    <name evidence="2" type="ORF">OG563_10135</name>
</gene>
<feature type="transmembrane region" description="Helical" evidence="1">
    <location>
        <begin position="386"/>
        <end position="404"/>
    </location>
</feature>
<feature type="transmembrane region" description="Helical" evidence="1">
    <location>
        <begin position="322"/>
        <end position="340"/>
    </location>
</feature>
<evidence type="ECO:0000313" key="2">
    <source>
        <dbReference type="EMBL" id="WUV48516.1"/>
    </source>
</evidence>
<keyword evidence="3" id="KW-1185">Reference proteome</keyword>
<organism evidence="2 3">
    <name type="scientific">Nocardia vinacea</name>
    <dbReference type="NCBI Taxonomy" id="96468"/>
    <lineage>
        <taxon>Bacteria</taxon>
        <taxon>Bacillati</taxon>
        <taxon>Actinomycetota</taxon>
        <taxon>Actinomycetes</taxon>
        <taxon>Mycobacteriales</taxon>
        <taxon>Nocardiaceae</taxon>
        <taxon>Nocardia</taxon>
    </lineage>
</organism>
<evidence type="ECO:0000313" key="3">
    <source>
        <dbReference type="Proteomes" id="UP001432062"/>
    </source>
</evidence>
<feature type="transmembrane region" description="Helical" evidence="1">
    <location>
        <begin position="295"/>
        <end position="316"/>
    </location>
</feature>
<proteinExistence type="predicted"/>
<reference evidence="2" key="1">
    <citation type="submission" date="2022-10" db="EMBL/GenBank/DDBJ databases">
        <title>The complete genomes of actinobacterial strains from the NBC collection.</title>
        <authorList>
            <person name="Joergensen T.S."/>
            <person name="Alvarez Arevalo M."/>
            <person name="Sterndorff E.B."/>
            <person name="Faurdal D."/>
            <person name="Vuksanovic O."/>
            <person name="Mourched A.-S."/>
            <person name="Charusanti P."/>
            <person name="Shaw S."/>
            <person name="Blin K."/>
            <person name="Weber T."/>
        </authorList>
    </citation>
    <scope>NUCLEOTIDE SEQUENCE</scope>
    <source>
        <strain evidence="2">NBC_01482</strain>
    </source>
</reference>
<feature type="transmembrane region" description="Helical" evidence="1">
    <location>
        <begin position="83"/>
        <end position="107"/>
    </location>
</feature>
<accession>A0ABZ1Z368</accession>
<feature type="transmembrane region" description="Helical" evidence="1">
    <location>
        <begin position="361"/>
        <end position="380"/>
    </location>
</feature>
<evidence type="ECO:0000256" key="1">
    <source>
        <dbReference type="SAM" id="Phobius"/>
    </source>
</evidence>
<dbReference type="RefSeq" id="WP_329412889.1">
    <property type="nucleotide sequence ID" value="NZ_CP109441.1"/>
</dbReference>
<keyword evidence="1" id="KW-0472">Membrane</keyword>
<dbReference type="Proteomes" id="UP001432062">
    <property type="component" value="Chromosome"/>
</dbReference>
<keyword evidence="1" id="KW-0812">Transmembrane</keyword>
<name>A0ABZ1Z368_9NOCA</name>
<feature type="transmembrane region" description="Helical" evidence="1">
    <location>
        <begin position="12"/>
        <end position="32"/>
    </location>
</feature>
<protein>
    <submittedName>
        <fullName evidence="2">Uncharacterized protein</fullName>
    </submittedName>
</protein>
<dbReference type="EMBL" id="CP109441">
    <property type="protein sequence ID" value="WUV48516.1"/>
    <property type="molecule type" value="Genomic_DNA"/>
</dbReference>
<feature type="transmembrane region" description="Helical" evidence="1">
    <location>
        <begin position="162"/>
        <end position="181"/>
    </location>
</feature>
<feature type="transmembrane region" description="Helical" evidence="1">
    <location>
        <begin position="137"/>
        <end position="156"/>
    </location>
</feature>
<sequence>MSPVIRWRRRVGWVLAVIFVLFVFPGLVGAVANAQYLSAATGSSVSEIDGLSWMHIRDSSGVPLANYAFATDHGGVLNPGSTILWAILGFEFIGYIAIVTTAIWLIGNALSFQWLNMFGSALTGVADRLTGQIATPMLLITAATIGAFCVAWFWLRGYHAKAVLQIVTMLGVAVLGPVFLAEPLGDVLSSDGLLAQGRDLGISVAAGLNGNNNPNPNQLVATMQRDLADNFARRPVQVWNFGHVVDEQPACRSAWSAGMIAGDDDRVRKGMQSCGDSAAYAKAQNPTMGQVGTGLMLLICGGILLVFAVVLGIRVIKAALDAIYHGFMSIFGFAAGGFVYGPTQTFLVRNLVDGIVAAGRMTAYTVFLGIYVLFMGNLFAQAKGQTMAVIVIAGTVEIVAVSQLKRLSRSLDRGNDWIANRFALAVQGSGARPGGGGGGGSALGMGDARAGGSLHGGLMSGMGMLNTINASPATAWLLGATVGPLNPLSRGKKRMDLNNIAVSPMVRQLQEYNHAARGNWRVKAAGRLDGIDGGIRSALGVGNVLDGLGDSKVPDSMIAPILLAMGATDQQAIDAQRALAVQKASMKDYNPNGFAPLQKALAAGYAVENHQGVAALPAFAGQAVVAADNFVRHSTAPMNPNAVDHQFVQRVMNSNEHQLRTITQDEWRDAGRDTRQHIGRQLALQHQQAATNYYHQQNDPILLQALQRSTRQLANFNSFDPNGEPNPWSS</sequence>